<name>A0ABX0M6X8_9BURK</name>
<reference evidence="1 2" key="1">
    <citation type="submission" date="2019-09" db="EMBL/GenBank/DDBJ databases">
        <title>Taxonomy of Antarctic Massilia spp.: description of Massilia rubra sp. nov., Massilia aquatica sp. nov., Massilia mucilaginosa sp. nov., Massilia frigida sp. nov. isolated from streams, lakes and regoliths.</title>
        <authorList>
            <person name="Holochova P."/>
            <person name="Sedlacek I."/>
            <person name="Kralova S."/>
            <person name="Maslanova I."/>
            <person name="Busse H.-J."/>
            <person name="Stankova E."/>
            <person name="Vrbovska V."/>
            <person name="Kovarovic V."/>
            <person name="Bartak M."/>
            <person name="Svec P."/>
            <person name="Pantucek R."/>
        </authorList>
    </citation>
    <scope>NUCLEOTIDE SEQUENCE [LARGE SCALE GENOMIC DNA]</scope>
    <source>
        <strain evidence="1 2">CCM 8693</strain>
    </source>
</reference>
<protein>
    <recommendedName>
        <fullName evidence="3">Immunity protein 26 of polymorphic toxin system</fullName>
    </recommendedName>
</protein>
<dbReference type="RefSeq" id="WP_167075773.1">
    <property type="nucleotide sequence ID" value="NZ_VVIW01000003.1"/>
</dbReference>
<proteinExistence type="predicted"/>
<accession>A0ABX0M6X8</accession>
<dbReference type="Pfam" id="PF15428">
    <property type="entry name" value="Imm26"/>
    <property type="match status" value="1"/>
</dbReference>
<comment type="caution">
    <text evidence="1">The sequence shown here is derived from an EMBL/GenBank/DDBJ whole genome shotgun (WGS) entry which is preliminary data.</text>
</comment>
<dbReference type="EMBL" id="VVIW01000003">
    <property type="protein sequence ID" value="NHZ39901.1"/>
    <property type="molecule type" value="Genomic_DNA"/>
</dbReference>
<evidence type="ECO:0000313" key="2">
    <source>
        <dbReference type="Proteomes" id="UP000819052"/>
    </source>
</evidence>
<evidence type="ECO:0000313" key="1">
    <source>
        <dbReference type="EMBL" id="NHZ39901.1"/>
    </source>
</evidence>
<sequence>MGWWNAPDNPDLTVGDSVLDAARRCLIDVSREFQEKLSRKPTLQELEYTLNLAFKVNVDSDILADVDELEVKQVLLKTARRPKKQKVKPGDIFSYKINDGRFGFGRIVSLTSVGAFAEIFDHFAAQPVCDVGKLGKWLVPPVPIESYSLLETRSIGDWRIIGHTAGFVPGPEFKDLLYVYGSSQNSLYAIGIDDQDRPISAADAEGLPEYVAYDDFRFQLLIAGHAPRPGN</sequence>
<evidence type="ECO:0008006" key="3">
    <source>
        <dbReference type="Google" id="ProtNLM"/>
    </source>
</evidence>
<keyword evidence="2" id="KW-1185">Reference proteome</keyword>
<dbReference type="InterPro" id="IPR029278">
    <property type="entry name" value="Imm26"/>
</dbReference>
<gene>
    <name evidence="1" type="ORF">F1609_06965</name>
</gene>
<dbReference type="Proteomes" id="UP000819052">
    <property type="component" value="Unassembled WGS sequence"/>
</dbReference>
<organism evidence="1 2">
    <name type="scientific">Massilia aquatica</name>
    <dbReference type="NCBI Taxonomy" id="2609000"/>
    <lineage>
        <taxon>Bacteria</taxon>
        <taxon>Pseudomonadati</taxon>
        <taxon>Pseudomonadota</taxon>
        <taxon>Betaproteobacteria</taxon>
        <taxon>Burkholderiales</taxon>
        <taxon>Oxalobacteraceae</taxon>
        <taxon>Telluria group</taxon>
        <taxon>Massilia</taxon>
    </lineage>
</organism>